<dbReference type="PANTHER" id="PTHR30437">
    <property type="entry name" value="TRANSCRIPTION ELONGATION FACTOR GREA"/>
    <property type="match status" value="1"/>
</dbReference>
<reference evidence="3" key="1">
    <citation type="submission" date="2016-10" db="EMBL/GenBank/DDBJ databases">
        <authorList>
            <person name="Varghese N."/>
            <person name="Submissions S."/>
        </authorList>
    </citation>
    <scope>NUCLEOTIDE SEQUENCE [LARGE SCALE GENOMIC DNA]</scope>
    <source>
        <strain evidence="3">DSM 22376</strain>
    </source>
</reference>
<keyword evidence="2" id="KW-0808">Transferase</keyword>
<dbReference type="Proteomes" id="UP000198951">
    <property type="component" value="Unassembled WGS sequence"/>
</dbReference>
<dbReference type="SUPFAM" id="SSF54534">
    <property type="entry name" value="FKBP-like"/>
    <property type="match status" value="1"/>
</dbReference>
<dbReference type="GO" id="GO:0070063">
    <property type="term" value="F:RNA polymerase binding"/>
    <property type="evidence" value="ECO:0007669"/>
    <property type="project" value="InterPro"/>
</dbReference>
<dbReference type="InterPro" id="IPR023459">
    <property type="entry name" value="Tscrpt_elong_fac_GreA/B_fam"/>
</dbReference>
<keyword evidence="2" id="KW-0418">Kinase</keyword>
<name>A0A1H4DVM7_9FLAO</name>
<dbReference type="Gene3D" id="3.10.50.30">
    <property type="entry name" value="Transcription elongation factor, GreA/GreB, C-terminal domain"/>
    <property type="match status" value="1"/>
</dbReference>
<dbReference type="GO" id="GO:0003677">
    <property type="term" value="F:DNA binding"/>
    <property type="evidence" value="ECO:0007669"/>
    <property type="project" value="InterPro"/>
</dbReference>
<feature type="domain" description="Transcription elongation factor GreA/GreB C-terminal" evidence="1">
    <location>
        <begin position="54"/>
        <end position="127"/>
    </location>
</feature>
<proteinExistence type="predicted"/>
<dbReference type="GO" id="GO:0032784">
    <property type="term" value="P:regulation of DNA-templated transcription elongation"/>
    <property type="evidence" value="ECO:0007669"/>
    <property type="project" value="InterPro"/>
</dbReference>
<evidence type="ECO:0000259" key="1">
    <source>
        <dbReference type="Pfam" id="PF01272"/>
    </source>
</evidence>
<dbReference type="Pfam" id="PF01272">
    <property type="entry name" value="GreA_GreB"/>
    <property type="match status" value="1"/>
</dbReference>
<sequence length="138" mass="15694">MKYGQLIIDKSEYDLLKGNIENSRSHEDKIYRDSIKKLKLELETAKIIEDGMVPADVIRYNSIVCIRTSFNVERSYQIVTPEKSNIQQNKISILSPMALALFGYAAGDEIVWQFPSGINTIKIIGVKQQGRTIENETI</sequence>
<dbReference type="GO" id="GO:0016301">
    <property type="term" value="F:kinase activity"/>
    <property type="evidence" value="ECO:0007669"/>
    <property type="project" value="UniProtKB-KW"/>
</dbReference>
<keyword evidence="3" id="KW-1185">Reference proteome</keyword>
<evidence type="ECO:0000313" key="2">
    <source>
        <dbReference type="EMBL" id="SEA76252.1"/>
    </source>
</evidence>
<organism evidence="2 3">
    <name type="scientific">Flavobacterium gillisiae</name>
    <dbReference type="NCBI Taxonomy" id="150146"/>
    <lineage>
        <taxon>Bacteria</taxon>
        <taxon>Pseudomonadati</taxon>
        <taxon>Bacteroidota</taxon>
        <taxon>Flavobacteriia</taxon>
        <taxon>Flavobacteriales</taxon>
        <taxon>Flavobacteriaceae</taxon>
        <taxon>Flavobacterium</taxon>
    </lineage>
</organism>
<evidence type="ECO:0000313" key="3">
    <source>
        <dbReference type="Proteomes" id="UP000198951"/>
    </source>
</evidence>
<dbReference type="EMBL" id="FNRD01000008">
    <property type="protein sequence ID" value="SEA76252.1"/>
    <property type="molecule type" value="Genomic_DNA"/>
</dbReference>
<dbReference type="STRING" id="150146.SAMN05443667_108123"/>
<dbReference type="InterPro" id="IPR036953">
    <property type="entry name" value="GreA/GreB_C_sf"/>
</dbReference>
<dbReference type="GO" id="GO:0006354">
    <property type="term" value="P:DNA-templated transcription elongation"/>
    <property type="evidence" value="ECO:0007669"/>
    <property type="project" value="TreeGrafter"/>
</dbReference>
<dbReference type="RefSeq" id="WP_091090414.1">
    <property type="nucleotide sequence ID" value="NZ_FNRD01000008.1"/>
</dbReference>
<dbReference type="AlphaFoldDB" id="A0A1H4DVM7"/>
<dbReference type="OrthoDB" id="192847at2"/>
<accession>A0A1H4DVM7</accession>
<dbReference type="InterPro" id="IPR001437">
    <property type="entry name" value="Tscrpt_elong_fac_GreA/B_C"/>
</dbReference>
<gene>
    <name evidence="2" type="ORF">SAMN05443667_108123</name>
</gene>
<dbReference type="PANTHER" id="PTHR30437:SF5">
    <property type="entry name" value="REGULATOR OF NUCLEOSIDE DIPHOSPHATE KINASE"/>
    <property type="match status" value="1"/>
</dbReference>
<protein>
    <submittedName>
        <fullName evidence="2">Regulator of nucleoside diphosphate kinase</fullName>
    </submittedName>
</protein>